<dbReference type="InterPro" id="IPR003439">
    <property type="entry name" value="ABC_transporter-like_ATP-bd"/>
</dbReference>
<keyword evidence="4 5" id="KW-0472">Membrane</keyword>
<evidence type="ECO:0000259" key="6">
    <source>
        <dbReference type="PROSITE" id="PS50893"/>
    </source>
</evidence>
<keyword evidence="3 5" id="KW-1133">Transmembrane helix</keyword>
<dbReference type="GO" id="GO:0034040">
    <property type="term" value="F:ATPase-coupled lipid transmembrane transporter activity"/>
    <property type="evidence" value="ECO:0007669"/>
    <property type="project" value="TreeGrafter"/>
</dbReference>
<dbReference type="GO" id="GO:0005524">
    <property type="term" value="F:ATP binding"/>
    <property type="evidence" value="ECO:0007669"/>
    <property type="project" value="InterPro"/>
</dbReference>
<dbReference type="GO" id="GO:0016887">
    <property type="term" value="F:ATP hydrolysis activity"/>
    <property type="evidence" value="ECO:0007669"/>
    <property type="project" value="InterPro"/>
</dbReference>
<dbReference type="RefSeq" id="WP_073315569.1">
    <property type="nucleotide sequence ID" value="NZ_FQYP01000003.1"/>
</dbReference>
<dbReference type="CDD" id="cd07346">
    <property type="entry name" value="ABC_6TM_exporters"/>
    <property type="match status" value="1"/>
</dbReference>
<evidence type="ECO:0000256" key="3">
    <source>
        <dbReference type="ARBA" id="ARBA00022989"/>
    </source>
</evidence>
<dbReference type="OrthoDB" id="979608at2"/>
<dbReference type="GO" id="GO:0140359">
    <property type="term" value="F:ABC-type transporter activity"/>
    <property type="evidence" value="ECO:0007669"/>
    <property type="project" value="InterPro"/>
</dbReference>
<comment type="subcellular location">
    <subcellularLocation>
        <location evidence="1">Cell membrane</location>
        <topology evidence="1">Multi-pass membrane protein</topology>
    </subcellularLocation>
</comment>
<evidence type="ECO:0000256" key="5">
    <source>
        <dbReference type="SAM" id="Phobius"/>
    </source>
</evidence>
<feature type="domain" description="ABC transmembrane type-1" evidence="7">
    <location>
        <begin position="22"/>
        <end position="320"/>
    </location>
</feature>
<dbReference type="SUPFAM" id="SSF52540">
    <property type="entry name" value="P-loop containing nucleoside triphosphate hydrolases"/>
    <property type="match status" value="1"/>
</dbReference>
<dbReference type="PROSITE" id="PS50893">
    <property type="entry name" value="ABC_TRANSPORTER_2"/>
    <property type="match status" value="1"/>
</dbReference>
<feature type="domain" description="ABC transporter" evidence="6">
    <location>
        <begin position="352"/>
        <end position="559"/>
    </location>
</feature>
<dbReference type="InterPro" id="IPR039421">
    <property type="entry name" value="Type_1_exporter"/>
</dbReference>
<dbReference type="PANTHER" id="PTHR24221">
    <property type="entry name" value="ATP-BINDING CASSETTE SUB-FAMILY B"/>
    <property type="match status" value="1"/>
</dbReference>
<dbReference type="SUPFAM" id="SSF90123">
    <property type="entry name" value="ABC transporter transmembrane region"/>
    <property type="match status" value="1"/>
</dbReference>
<dbReference type="AlphaFoldDB" id="A0A1M6E4S0"/>
<sequence length="559" mass="63734">MNRKWNIIKTFVKTDKHGLLIILALATGLCYNILTILIPISIGKFYELSFGFSSHRLAAFKFIPFMDAPDFEAFIFFFFSLVLLRLLFEYINRYSISLIGERFSKILREQLFANQLQITMEVYNSKGIGKYLLRYSGDLKSIQNYIKNGLIRFSQDVVLLIIVMIAIGYFDLFLACIVGGCICISSVLLWLINKELYKASLDRRNTRSGMLSFVNTRLRGILALKAFNKYQPEEKRYRKRSDKLYLIGKRYSRIVALLQALIPAITYAMLGGIMWYVFHSSNNPDKTTLEGSSLLVLILLIISILPVLRRTLRVSIVWKLGNISFAKLIDIFDLPKENRLPVEHVKLYDGDITIQNVSFSYPNTSKPIFENLNLVFKAQTTTLLKGTSGSGKSTLVRLLLKFFSPSKGTVSYGGLGSCSLSEKTIRKHVAVVSKDFPLYGKNVYEAICYNRKEENKLEATLLLKKLQIHEDKMTILHLETPIGDLGCNLTSGQQKILMYCRALLTKKPILIIEEPLQELNVKTQELILGLLNSFHRQKTLILISEGCIEGAKIDQIHRL</sequence>
<dbReference type="PANTHER" id="PTHR24221:SF654">
    <property type="entry name" value="ATP-BINDING CASSETTE SUB-FAMILY B MEMBER 6"/>
    <property type="match status" value="1"/>
</dbReference>
<dbReference type="Gene3D" id="1.20.1560.10">
    <property type="entry name" value="ABC transporter type 1, transmembrane domain"/>
    <property type="match status" value="1"/>
</dbReference>
<gene>
    <name evidence="8" type="ORF">SAMN04488508_103216</name>
</gene>
<dbReference type="InterPro" id="IPR027417">
    <property type="entry name" value="P-loop_NTPase"/>
</dbReference>
<feature type="transmembrane region" description="Helical" evidence="5">
    <location>
        <begin position="20"/>
        <end position="42"/>
    </location>
</feature>
<dbReference type="InterPro" id="IPR036640">
    <property type="entry name" value="ABC1_TM_sf"/>
</dbReference>
<feature type="transmembrane region" description="Helical" evidence="5">
    <location>
        <begin position="251"/>
        <end position="277"/>
    </location>
</feature>
<keyword evidence="9" id="KW-1185">Reference proteome</keyword>
<dbReference type="EMBL" id="FQYP01000003">
    <property type="protein sequence ID" value="SHI80506.1"/>
    <property type="molecule type" value="Genomic_DNA"/>
</dbReference>
<keyword evidence="2 5" id="KW-0812">Transmembrane</keyword>
<dbReference type="Gene3D" id="3.40.50.300">
    <property type="entry name" value="P-loop containing nucleotide triphosphate hydrolases"/>
    <property type="match status" value="1"/>
</dbReference>
<feature type="transmembrane region" description="Helical" evidence="5">
    <location>
        <begin position="71"/>
        <end position="88"/>
    </location>
</feature>
<accession>A0A1M6E4S0</accession>
<evidence type="ECO:0000259" key="7">
    <source>
        <dbReference type="PROSITE" id="PS50929"/>
    </source>
</evidence>
<dbReference type="STRING" id="570521.SAMN04488508_103216"/>
<name>A0A1M6E4S0_9FLAO</name>
<feature type="transmembrane region" description="Helical" evidence="5">
    <location>
        <begin position="289"/>
        <end position="308"/>
    </location>
</feature>
<dbReference type="Proteomes" id="UP000184432">
    <property type="component" value="Unassembled WGS sequence"/>
</dbReference>
<evidence type="ECO:0000256" key="4">
    <source>
        <dbReference type="ARBA" id="ARBA00023136"/>
    </source>
</evidence>
<dbReference type="Pfam" id="PF00005">
    <property type="entry name" value="ABC_tran"/>
    <property type="match status" value="1"/>
</dbReference>
<dbReference type="PROSITE" id="PS50929">
    <property type="entry name" value="ABC_TM1F"/>
    <property type="match status" value="1"/>
</dbReference>
<dbReference type="GO" id="GO:0005886">
    <property type="term" value="C:plasma membrane"/>
    <property type="evidence" value="ECO:0007669"/>
    <property type="project" value="UniProtKB-SubCell"/>
</dbReference>
<proteinExistence type="predicted"/>
<reference evidence="9" key="1">
    <citation type="submission" date="2016-11" db="EMBL/GenBank/DDBJ databases">
        <authorList>
            <person name="Varghese N."/>
            <person name="Submissions S."/>
        </authorList>
    </citation>
    <scope>NUCLEOTIDE SEQUENCE [LARGE SCALE GENOMIC DNA]</scope>
    <source>
        <strain evidence="9">DSM 22623</strain>
    </source>
</reference>
<feature type="transmembrane region" description="Helical" evidence="5">
    <location>
        <begin position="157"/>
        <end position="190"/>
    </location>
</feature>
<evidence type="ECO:0000313" key="8">
    <source>
        <dbReference type="EMBL" id="SHI80506.1"/>
    </source>
</evidence>
<dbReference type="Pfam" id="PF00664">
    <property type="entry name" value="ABC_membrane"/>
    <property type="match status" value="1"/>
</dbReference>
<dbReference type="InterPro" id="IPR011527">
    <property type="entry name" value="ABC1_TM_dom"/>
</dbReference>
<protein>
    <submittedName>
        <fullName evidence="8">ABC-type multidrug transport system, ATPase and permease component</fullName>
    </submittedName>
</protein>
<evidence type="ECO:0000256" key="1">
    <source>
        <dbReference type="ARBA" id="ARBA00004651"/>
    </source>
</evidence>
<evidence type="ECO:0000256" key="2">
    <source>
        <dbReference type="ARBA" id="ARBA00022692"/>
    </source>
</evidence>
<evidence type="ECO:0000313" key="9">
    <source>
        <dbReference type="Proteomes" id="UP000184432"/>
    </source>
</evidence>
<organism evidence="8 9">
    <name type="scientific">Aquimarina spongiae</name>
    <dbReference type="NCBI Taxonomy" id="570521"/>
    <lineage>
        <taxon>Bacteria</taxon>
        <taxon>Pseudomonadati</taxon>
        <taxon>Bacteroidota</taxon>
        <taxon>Flavobacteriia</taxon>
        <taxon>Flavobacteriales</taxon>
        <taxon>Flavobacteriaceae</taxon>
        <taxon>Aquimarina</taxon>
    </lineage>
</organism>